<keyword evidence="5" id="KW-0804">Transcription</keyword>
<dbReference type="Gene3D" id="1.10.10.10">
    <property type="entry name" value="Winged helix-like DNA-binding domain superfamily/Winged helix DNA-binding domain"/>
    <property type="match status" value="1"/>
</dbReference>
<comment type="similarity">
    <text evidence="1">Belongs to the sigma-70 factor family. ECF subfamily.</text>
</comment>
<gene>
    <name evidence="8" type="ORF">GMD78_00195</name>
</gene>
<keyword evidence="3" id="KW-0731">Sigma factor</keyword>
<dbReference type="SUPFAM" id="SSF88659">
    <property type="entry name" value="Sigma3 and sigma4 domains of RNA polymerase sigma factors"/>
    <property type="match status" value="1"/>
</dbReference>
<dbReference type="SUPFAM" id="SSF88946">
    <property type="entry name" value="Sigma2 domain of RNA polymerase sigma factors"/>
    <property type="match status" value="1"/>
</dbReference>
<dbReference type="RefSeq" id="WP_155665983.1">
    <property type="nucleotide sequence ID" value="NZ_WOCA01000001.1"/>
</dbReference>
<dbReference type="CDD" id="cd06171">
    <property type="entry name" value="Sigma70_r4"/>
    <property type="match status" value="1"/>
</dbReference>
<dbReference type="GO" id="GO:0003677">
    <property type="term" value="F:DNA binding"/>
    <property type="evidence" value="ECO:0007669"/>
    <property type="project" value="UniProtKB-KW"/>
</dbReference>
<dbReference type="InterPro" id="IPR014284">
    <property type="entry name" value="RNA_pol_sigma-70_dom"/>
</dbReference>
<dbReference type="NCBIfam" id="TIGR02937">
    <property type="entry name" value="sigma70-ECF"/>
    <property type="match status" value="1"/>
</dbReference>
<evidence type="ECO:0000313" key="8">
    <source>
        <dbReference type="EMBL" id="MUK86823.1"/>
    </source>
</evidence>
<dbReference type="Proteomes" id="UP000469125">
    <property type="component" value="Unassembled WGS sequence"/>
</dbReference>
<proteinExistence type="inferred from homology"/>
<dbReference type="GO" id="GO:0016987">
    <property type="term" value="F:sigma factor activity"/>
    <property type="evidence" value="ECO:0007669"/>
    <property type="project" value="UniProtKB-KW"/>
</dbReference>
<dbReference type="InterPro" id="IPR039425">
    <property type="entry name" value="RNA_pol_sigma-70-like"/>
</dbReference>
<dbReference type="InterPro" id="IPR013325">
    <property type="entry name" value="RNA_pol_sigma_r2"/>
</dbReference>
<evidence type="ECO:0000259" key="7">
    <source>
        <dbReference type="Pfam" id="PF08281"/>
    </source>
</evidence>
<organism evidence="8 9">
    <name type="scientific">Ornithinibacillus caprae</name>
    <dbReference type="NCBI Taxonomy" id="2678566"/>
    <lineage>
        <taxon>Bacteria</taxon>
        <taxon>Bacillati</taxon>
        <taxon>Bacillota</taxon>
        <taxon>Bacilli</taxon>
        <taxon>Bacillales</taxon>
        <taxon>Bacillaceae</taxon>
        <taxon>Ornithinibacillus</taxon>
    </lineage>
</organism>
<dbReference type="AlphaFoldDB" id="A0A6N8FB86"/>
<comment type="caution">
    <text evidence="8">The sequence shown here is derived from an EMBL/GenBank/DDBJ whole genome shotgun (WGS) entry which is preliminary data.</text>
</comment>
<evidence type="ECO:0000259" key="6">
    <source>
        <dbReference type="Pfam" id="PF04542"/>
    </source>
</evidence>
<evidence type="ECO:0000256" key="4">
    <source>
        <dbReference type="ARBA" id="ARBA00023125"/>
    </source>
</evidence>
<dbReference type="PANTHER" id="PTHR43133:SF8">
    <property type="entry name" value="RNA POLYMERASE SIGMA FACTOR HI_1459-RELATED"/>
    <property type="match status" value="1"/>
</dbReference>
<dbReference type="InterPro" id="IPR036388">
    <property type="entry name" value="WH-like_DNA-bd_sf"/>
</dbReference>
<dbReference type="Pfam" id="PF08281">
    <property type="entry name" value="Sigma70_r4_2"/>
    <property type="match status" value="1"/>
</dbReference>
<evidence type="ECO:0000256" key="2">
    <source>
        <dbReference type="ARBA" id="ARBA00023015"/>
    </source>
</evidence>
<dbReference type="Pfam" id="PF04542">
    <property type="entry name" value="Sigma70_r2"/>
    <property type="match status" value="1"/>
</dbReference>
<keyword evidence="4" id="KW-0238">DNA-binding</keyword>
<dbReference type="EMBL" id="WOCA01000001">
    <property type="protein sequence ID" value="MUK86823.1"/>
    <property type="molecule type" value="Genomic_DNA"/>
</dbReference>
<feature type="domain" description="RNA polymerase sigma-70 region 2" evidence="6">
    <location>
        <begin position="23"/>
        <end position="88"/>
    </location>
</feature>
<reference evidence="8 9" key="1">
    <citation type="submission" date="2019-11" db="EMBL/GenBank/DDBJ databases">
        <authorList>
            <person name="Li X."/>
        </authorList>
    </citation>
    <scope>NUCLEOTIDE SEQUENCE [LARGE SCALE GENOMIC DNA]</scope>
    <source>
        <strain evidence="8 9">L9</strain>
    </source>
</reference>
<evidence type="ECO:0000256" key="5">
    <source>
        <dbReference type="ARBA" id="ARBA00023163"/>
    </source>
</evidence>
<keyword evidence="9" id="KW-1185">Reference proteome</keyword>
<dbReference type="InterPro" id="IPR007627">
    <property type="entry name" value="RNA_pol_sigma70_r2"/>
</dbReference>
<dbReference type="InterPro" id="IPR013249">
    <property type="entry name" value="RNA_pol_sigma70_r4_t2"/>
</dbReference>
<accession>A0A6N8FB86</accession>
<evidence type="ECO:0000256" key="3">
    <source>
        <dbReference type="ARBA" id="ARBA00023082"/>
    </source>
</evidence>
<evidence type="ECO:0000256" key="1">
    <source>
        <dbReference type="ARBA" id="ARBA00010641"/>
    </source>
</evidence>
<dbReference type="PANTHER" id="PTHR43133">
    <property type="entry name" value="RNA POLYMERASE ECF-TYPE SIGMA FACTO"/>
    <property type="match status" value="1"/>
</dbReference>
<name>A0A6N8FB86_9BACI</name>
<keyword evidence="2" id="KW-0805">Transcription regulation</keyword>
<dbReference type="InterPro" id="IPR013324">
    <property type="entry name" value="RNA_pol_sigma_r3/r4-like"/>
</dbReference>
<dbReference type="GO" id="GO:0006352">
    <property type="term" value="P:DNA-templated transcription initiation"/>
    <property type="evidence" value="ECO:0007669"/>
    <property type="project" value="InterPro"/>
</dbReference>
<feature type="domain" description="RNA polymerase sigma factor 70 region 4 type 2" evidence="7">
    <location>
        <begin position="121"/>
        <end position="173"/>
    </location>
</feature>
<sequence length="183" mass="21787">MNDHELIREILRGDQLAIQELHSRYVDHIFYYIFIQTNSYHDSEELLQDVFFKTARQLHQFEGKSSFKTWIFKIARNVVIDYYRKNNKRQYPITMDQNFMECIAGKDESAEKTVLRNLHIDEVMQTLDKLPKHYQTVLHLRFIEDFSIKETAEIMGKTILSVKALQNRARKALSEQINLEVSS</sequence>
<dbReference type="Gene3D" id="1.10.1740.10">
    <property type="match status" value="1"/>
</dbReference>
<protein>
    <submittedName>
        <fullName evidence="8">Sigma-70 family RNA polymerase sigma factor</fullName>
    </submittedName>
</protein>
<evidence type="ECO:0000313" key="9">
    <source>
        <dbReference type="Proteomes" id="UP000469125"/>
    </source>
</evidence>